<dbReference type="InterPro" id="IPR052173">
    <property type="entry name" value="Beta-lactam_resp_regulator"/>
</dbReference>
<dbReference type="AlphaFoldDB" id="A0AAU7C8D6"/>
<feature type="transmembrane region" description="Helical" evidence="1">
    <location>
        <begin position="51"/>
        <end position="71"/>
    </location>
</feature>
<proteinExistence type="predicted"/>
<dbReference type="InterPro" id="IPR011990">
    <property type="entry name" value="TPR-like_helical_dom_sf"/>
</dbReference>
<keyword evidence="1" id="KW-0472">Membrane</keyword>
<feature type="domain" description="Peptidase M56" evidence="2">
    <location>
        <begin position="25"/>
        <end position="318"/>
    </location>
</feature>
<dbReference type="CDD" id="cd07341">
    <property type="entry name" value="M56_BlaR1_MecR1_like"/>
    <property type="match status" value="1"/>
</dbReference>
<feature type="transmembrane region" description="Helical" evidence="1">
    <location>
        <begin position="330"/>
        <end position="351"/>
    </location>
</feature>
<feature type="transmembrane region" description="Helical" evidence="1">
    <location>
        <begin position="20"/>
        <end position="39"/>
    </location>
</feature>
<keyword evidence="1" id="KW-1133">Transmembrane helix</keyword>
<dbReference type="Gene3D" id="1.25.40.10">
    <property type="entry name" value="Tetratricopeptide repeat domain"/>
    <property type="match status" value="2"/>
</dbReference>
<dbReference type="PANTHER" id="PTHR34978">
    <property type="entry name" value="POSSIBLE SENSOR-TRANSDUCER PROTEIN BLAR"/>
    <property type="match status" value="1"/>
</dbReference>
<dbReference type="EMBL" id="CP155447">
    <property type="protein sequence ID" value="XBH01506.1"/>
    <property type="molecule type" value="Genomic_DNA"/>
</dbReference>
<feature type="transmembrane region" description="Helical" evidence="1">
    <location>
        <begin position="135"/>
        <end position="155"/>
    </location>
</feature>
<dbReference type="InterPro" id="IPR008756">
    <property type="entry name" value="Peptidase_M56"/>
</dbReference>
<dbReference type="Pfam" id="PF05569">
    <property type="entry name" value="Peptidase_M56"/>
    <property type="match status" value="1"/>
</dbReference>
<gene>
    <name evidence="3" type="ORF">V5E97_24515</name>
</gene>
<reference evidence="3" key="1">
    <citation type="submission" date="2024-05" db="EMBL/GenBank/DDBJ databases">
        <title>Planctomycetes of the genus Singulisphaera possess chitinolytic capabilities.</title>
        <authorList>
            <person name="Ivanova A."/>
        </authorList>
    </citation>
    <scope>NUCLEOTIDE SEQUENCE</scope>
    <source>
        <strain evidence="3">Ch08T</strain>
    </source>
</reference>
<evidence type="ECO:0000259" key="2">
    <source>
        <dbReference type="Pfam" id="PF05569"/>
    </source>
</evidence>
<dbReference type="SUPFAM" id="SSF48452">
    <property type="entry name" value="TPR-like"/>
    <property type="match status" value="1"/>
</dbReference>
<evidence type="ECO:0000313" key="3">
    <source>
        <dbReference type="EMBL" id="XBH01506.1"/>
    </source>
</evidence>
<name>A0AAU7C8D6_9BACT</name>
<organism evidence="3">
    <name type="scientific">Singulisphaera sp. Ch08</name>
    <dbReference type="NCBI Taxonomy" id="3120278"/>
    <lineage>
        <taxon>Bacteria</taxon>
        <taxon>Pseudomonadati</taxon>
        <taxon>Planctomycetota</taxon>
        <taxon>Planctomycetia</taxon>
        <taxon>Isosphaerales</taxon>
        <taxon>Isosphaeraceae</taxon>
        <taxon>Singulisphaera</taxon>
    </lineage>
</organism>
<sequence>MTSHSIVTSPIWTAAGWTMLHLVWVGAAGGLVLALLRRLLRPVRPEVRHGVAVACLLALAASPYVLFAWLYQPDRALQTSSTQARDSAPLAEQATAQIAPLSALKRQLPAVEPAGVGSTAPISSRFAPLVGYLPGVWLTGSLATLALLATGLIGVEQLRRSSVLLETGAIAQCCRELAASLGVARDVGVAVCDQLVAPVLIGVLRPLILLPPAALSGWSIEQVEMALLHELAHIRRRDNLVTFVQRLAESLLFFHPVTWWLSAWISLERELCCDRLVVERTGRPQAYARMLAALAGAGPGANLPALAMAERPLTTRIRRILDMEDRSMKLTLTEGLGLLVATIVGMTLTLATHAAPPTAKDGPADVARRSLERMAANVVALPEPASQEGSEGKSMTLFSIAQAQLKLGDRAGTLTTLGYLDRLAAPRPAKPGGKMDLRVWQRFAALAQSIELRRDAGDLDGARARLGQTAQELKVLDNGVVRGAFERVSTEMDREVTKKAEGLRRLNDEEAGYVCQVSALLIEQCLAIGDKPMALKLIHRVIDALGPPQGPTKAVLVGVLGRYLEKAGDREGGRALIDQSRRASLALTDPNVKAFVLSQLARLLFEAGDRDEALALIRELPPRTQQSTLSTLINELSIDDRRVPWLDVTGINLKIGDSSLSPKDPAQARELLPKIAAVARATGDARVQARTLATIALLQARSGDFAVALATAESIPDLKRADYPGPSDGFYDAVKPATFALIGGIMAESGDQSAATDAFARSETLTRAVGAEDQKLIAQIVIVQQQIASGRTDAAKAVIHEALPQALAQPEPRRSRVLLMLAESQVKAGDTTAALRTVDDIRDYPGIEKARALAGLVRQHEDSGDTVTSKALANRAIACLKAKALDTPLPGQVMTTQAFNRETFIDFDLEFNLGMLNNQRDMQLRSLQAGHSDVEMLVREVKALLPAERNLALSQLVPSLVRRGDITGAMDLATSIESPDARMQAFTLLAYAISQPQAKK</sequence>
<dbReference type="PANTHER" id="PTHR34978:SF3">
    <property type="entry name" value="SLR0241 PROTEIN"/>
    <property type="match status" value="1"/>
</dbReference>
<evidence type="ECO:0000256" key="1">
    <source>
        <dbReference type="SAM" id="Phobius"/>
    </source>
</evidence>
<accession>A0AAU7C8D6</accession>
<dbReference type="RefSeq" id="WP_406694243.1">
    <property type="nucleotide sequence ID" value="NZ_CP155447.1"/>
</dbReference>
<keyword evidence="1" id="KW-0812">Transmembrane</keyword>
<protein>
    <submittedName>
        <fullName evidence="3">M56 family metallopeptidase</fullName>
    </submittedName>
</protein>